<keyword evidence="6" id="KW-1185">Reference proteome</keyword>
<dbReference type="Gene3D" id="2.130.10.10">
    <property type="entry name" value="YVTN repeat-like/Quinoprotein amine dehydrogenase"/>
    <property type="match status" value="4"/>
</dbReference>
<feature type="domain" description="NACHT" evidence="4">
    <location>
        <begin position="227"/>
        <end position="372"/>
    </location>
</feature>
<organism evidence="5 6">
    <name type="scientific">Thanatephorus cucumeris (strain AG1-IA)</name>
    <name type="common">Rice sheath blight fungus</name>
    <name type="synonym">Rhizoctonia solani</name>
    <dbReference type="NCBI Taxonomy" id="983506"/>
    <lineage>
        <taxon>Eukaryota</taxon>
        <taxon>Fungi</taxon>
        <taxon>Dikarya</taxon>
        <taxon>Basidiomycota</taxon>
        <taxon>Agaricomycotina</taxon>
        <taxon>Agaricomycetes</taxon>
        <taxon>Cantharellales</taxon>
        <taxon>Ceratobasidiaceae</taxon>
        <taxon>Rhizoctonia</taxon>
        <taxon>Rhizoctonia solani AG-1</taxon>
    </lineage>
</organism>
<dbReference type="OMA" id="EDHTICI"/>
<accession>L8WDY8</accession>
<evidence type="ECO:0000256" key="3">
    <source>
        <dbReference type="PROSITE-ProRule" id="PRU00221"/>
    </source>
</evidence>
<dbReference type="InterPro" id="IPR020472">
    <property type="entry name" value="WD40_PAC1"/>
</dbReference>
<feature type="repeat" description="WD" evidence="3">
    <location>
        <begin position="933"/>
        <end position="974"/>
    </location>
</feature>
<proteinExistence type="predicted"/>
<dbReference type="PROSITE" id="PS50294">
    <property type="entry name" value="WD_REPEATS_REGION"/>
    <property type="match status" value="10"/>
</dbReference>
<feature type="repeat" description="WD" evidence="3">
    <location>
        <begin position="802"/>
        <end position="843"/>
    </location>
</feature>
<dbReference type="Proteomes" id="UP000011668">
    <property type="component" value="Unassembled WGS sequence"/>
</dbReference>
<feature type="repeat" description="WD" evidence="3">
    <location>
        <begin position="1281"/>
        <end position="1322"/>
    </location>
</feature>
<feature type="repeat" description="WD" evidence="3">
    <location>
        <begin position="976"/>
        <end position="1012"/>
    </location>
</feature>
<dbReference type="PROSITE" id="PS50082">
    <property type="entry name" value="WD_REPEATS_2"/>
    <property type="match status" value="11"/>
</dbReference>
<comment type="caution">
    <text evidence="5">The sequence shown here is derived from an EMBL/GenBank/DDBJ whole genome shotgun (WGS) entry which is preliminary data.</text>
</comment>
<name>L8WDY8_THACA</name>
<dbReference type="OrthoDB" id="3027122at2759"/>
<dbReference type="HOGENOM" id="CLU_000288_6_3_1"/>
<dbReference type="InterPro" id="IPR015943">
    <property type="entry name" value="WD40/YVTN_repeat-like_dom_sf"/>
</dbReference>
<dbReference type="PROSITE" id="PS50837">
    <property type="entry name" value="NACHT"/>
    <property type="match status" value="1"/>
</dbReference>
<dbReference type="PANTHER" id="PTHR19848">
    <property type="entry name" value="WD40 REPEAT PROTEIN"/>
    <property type="match status" value="1"/>
</dbReference>
<feature type="repeat" description="WD" evidence="3">
    <location>
        <begin position="1019"/>
        <end position="1060"/>
    </location>
</feature>
<dbReference type="InterPro" id="IPR007111">
    <property type="entry name" value="NACHT_NTPase"/>
</dbReference>
<dbReference type="Gene3D" id="3.40.50.300">
    <property type="entry name" value="P-loop containing nucleotide triphosphate hydrolases"/>
    <property type="match status" value="1"/>
</dbReference>
<evidence type="ECO:0000256" key="2">
    <source>
        <dbReference type="ARBA" id="ARBA00022737"/>
    </source>
</evidence>
<evidence type="ECO:0000259" key="4">
    <source>
        <dbReference type="PROSITE" id="PS50837"/>
    </source>
</evidence>
<feature type="repeat" description="WD" evidence="3">
    <location>
        <begin position="1106"/>
        <end position="1147"/>
    </location>
</feature>
<sequence>MKNIGAYIGRTAYKIKRKLTFAVTSSNTSTLINALQAFQNSAGVFPPLKATIGDLIARVEHVEVCGECMSVACFAHVDLASFSSARMRYVRLLSKAHHSSRSVKDQVTIISKNQERGTGWRFWQAKQYQDEMVKGYEHIAEILEELRREGVVYRRTANGKLQARSRRLKNDQRLGQNSRLEALAPVHDATYDSMMSRELNRRACARDTRANILNELEQWSLDPTKPNIFWVNGTAGMGKTTIAYTFAQSLRERGALGATFFCVRVSGECRDARRIIPAIAYQLAQYLFSFRSALLDVLENEHSMKLESIADQCEQLIKEPLSRIKGGMTTWPIIVIDGLDECSSSSEVETMLDMLFRVVPKLPIKVLVTSRPEPNIRRGIVAQSDQSRSICVLREIDDSPVEVEVEQYLHEALGNSVSEHDLSRLSRLSGGWFICAVTLVRYLFRQGNIVDQGRLEAALTLPSDSENRHLDIDRLYTMILDSAVYGPDQEPEDQEQMRLIIWTALRVREPISVDTLAALTGIEVTKANILLEPLYSILYMSQATGTITTLHASFPDFMFDKARSAKFYYDEAKHNQLLAKRCFQLMQDQLRFNICGIETSFIPDSKVQDLEARVQKSISPTLSYVAKYWGDHLMKSAPCKVVRKGLGNFLSDRLLFWIEVLSLKHILDKGISILSEVKRWMMVRCLSRAVVMRLTMRDRTRFKIDHQISSGHSTTHGSSCQSIPLDQFPSPHLYERYWTRTQGLLNLRGSVIELPLIATWPMHSVGRSLVFSPDGSRLAIGCEDGSVTLVYTHSGDVALGPLKGHTDWVRSVAFSPDGLLLVSGSDDKTILVRDAQTGSRIYDAIKGHESGVTSVSFSADGKLILSGSEDKTTRMWDSGNGSLIPNSIKHHPGEVRCTAFSPNSKYIACGLDSYVSPIAVYDAFSSKSLPFPFNAHQSLVYSIAFSPNSKHLVTGHRFGDLRVWSLQDGTATHSPPKVHNSLITSIGFSPLGDKLITTSWDRCMYIWDVENGYSNPHLLGNHDSLVYSTAFSPDSTRVASCSLDRTVKMWNIIYSTSSHTSHSNAPTKSISSVVISPDGSSIAAAASDKAIYMFSAHDGTAILKPFVAHTGLVLSVAFSPDGRYLASGGSDKAICIWDSKGGKLLSGPLRGHKGWVQSVMFSSDGRHIVSASTDKTIRKWDVRGGSLGLTNLVGTHDGWVYSAAFRLDGQRIVSSCSNRKIYIWDAQTVSLVLDPFGSQWFEGGIRAVTFSPDGRFIACGSTDSTIRMFDSRSGDLVLGPLKGHEGPVMSVVFSPDGNHIVSGSDDGGVQVWKAEDGTPACEPLQGHLGWVSSVVCSSDGMHIISGSSDSTIRLWRAPGGRVVSDLSHPNSGVPDRRDVNRAMAGGLAISEDGWVRNRESEPFTQFHLKVYCKQTIAELCCSATSGLCAMRDDVNVLEVVDE</sequence>
<evidence type="ECO:0000256" key="1">
    <source>
        <dbReference type="ARBA" id="ARBA00022574"/>
    </source>
</evidence>
<dbReference type="CDD" id="cd00200">
    <property type="entry name" value="WD40"/>
    <property type="match status" value="2"/>
</dbReference>
<protein>
    <submittedName>
        <fullName evidence="5">Peptidase C14</fullName>
    </submittedName>
</protein>
<dbReference type="SUPFAM" id="SSF50978">
    <property type="entry name" value="WD40 repeat-like"/>
    <property type="match status" value="2"/>
</dbReference>
<dbReference type="Pfam" id="PF24883">
    <property type="entry name" value="NPHP3_N"/>
    <property type="match status" value="1"/>
</dbReference>
<dbReference type="InterPro" id="IPR056884">
    <property type="entry name" value="NPHP3-like_N"/>
</dbReference>
<dbReference type="STRING" id="983506.L8WDY8"/>
<dbReference type="PROSITE" id="PS00678">
    <property type="entry name" value="WD_REPEATS_1"/>
    <property type="match status" value="3"/>
</dbReference>
<gene>
    <name evidence="5" type="ORF">AG1IA_09582</name>
</gene>
<dbReference type="InterPro" id="IPR019775">
    <property type="entry name" value="WD40_repeat_CS"/>
</dbReference>
<dbReference type="PANTHER" id="PTHR19848:SF8">
    <property type="entry name" value="F-BOX AND WD REPEAT DOMAIN CONTAINING 7"/>
    <property type="match status" value="1"/>
</dbReference>
<evidence type="ECO:0000313" key="5">
    <source>
        <dbReference type="EMBL" id="ELU36386.1"/>
    </source>
</evidence>
<keyword evidence="1 3" id="KW-0853">WD repeat</keyword>
<reference evidence="5 6" key="1">
    <citation type="journal article" date="2013" name="Nat. Commun.">
        <title>The evolution and pathogenic mechanisms of the rice sheath blight pathogen.</title>
        <authorList>
            <person name="Zheng A."/>
            <person name="Lin R."/>
            <person name="Xu L."/>
            <person name="Qin P."/>
            <person name="Tang C."/>
            <person name="Ai P."/>
            <person name="Zhang D."/>
            <person name="Liu Y."/>
            <person name="Sun Z."/>
            <person name="Feng H."/>
            <person name="Wang Y."/>
            <person name="Chen Y."/>
            <person name="Liang X."/>
            <person name="Fu R."/>
            <person name="Li Q."/>
            <person name="Zhang J."/>
            <person name="Yu X."/>
            <person name="Xie Z."/>
            <person name="Ding L."/>
            <person name="Guan P."/>
            <person name="Tang J."/>
            <person name="Liang Y."/>
            <person name="Wang S."/>
            <person name="Deng Q."/>
            <person name="Li S."/>
            <person name="Zhu J."/>
            <person name="Wang L."/>
            <person name="Liu H."/>
            <person name="Li P."/>
        </authorList>
    </citation>
    <scope>NUCLEOTIDE SEQUENCE [LARGE SCALE GENOMIC DNA]</scope>
    <source>
        <strain evidence="6">AG-1 IA</strain>
    </source>
</reference>
<dbReference type="PRINTS" id="PR00320">
    <property type="entry name" value="GPROTEINBRPT"/>
</dbReference>
<feature type="repeat" description="WD" evidence="3">
    <location>
        <begin position="845"/>
        <end position="886"/>
    </location>
</feature>
<dbReference type="EMBL" id="AFRT01003539">
    <property type="protein sequence ID" value="ELU36386.1"/>
    <property type="molecule type" value="Genomic_DNA"/>
</dbReference>
<feature type="repeat" description="WD" evidence="3">
    <location>
        <begin position="1193"/>
        <end position="1234"/>
    </location>
</feature>
<feature type="repeat" description="WD" evidence="3">
    <location>
        <begin position="1324"/>
        <end position="1365"/>
    </location>
</feature>
<dbReference type="SMART" id="SM00320">
    <property type="entry name" value="WD40"/>
    <property type="match status" value="14"/>
</dbReference>
<dbReference type="Pfam" id="PF00400">
    <property type="entry name" value="WD40"/>
    <property type="match status" value="14"/>
</dbReference>
<feature type="repeat" description="WD" evidence="3">
    <location>
        <begin position="1149"/>
        <end position="1190"/>
    </location>
</feature>
<evidence type="ECO:0000313" key="6">
    <source>
        <dbReference type="Proteomes" id="UP000011668"/>
    </source>
</evidence>
<keyword evidence="2" id="KW-0677">Repeat</keyword>
<feature type="repeat" description="WD" evidence="3">
    <location>
        <begin position="1245"/>
        <end position="1279"/>
    </location>
</feature>
<dbReference type="InterPro" id="IPR001680">
    <property type="entry name" value="WD40_rpt"/>
</dbReference>
<dbReference type="InterPro" id="IPR027417">
    <property type="entry name" value="P-loop_NTPase"/>
</dbReference>
<dbReference type="SUPFAM" id="SSF52540">
    <property type="entry name" value="P-loop containing nucleoside triphosphate hydrolases"/>
    <property type="match status" value="1"/>
</dbReference>
<dbReference type="InterPro" id="IPR036322">
    <property type="entry name" value="WD40_repeat_dom_sf"/>
</dbReference>